<comment type="caution">
    <text evidence="1">The sequence shown here is derived from an EMBL/GenBank/DDBJ whole genome shotgun (WGS) entry which is preliminary data.</text>
</comment>
<dbReference type="EMBL" id="JYDT01000791">
    <property type="protein sequence ID" value="KRY80124.1"/>
    <property type="molecule type" value="Genomic_DNA"/>
</dbReference>
<evidence type="ECO:0000313" key="2">
    <source>
        <dbReference type="Proteomes" id="UP000054995"/>
    </source>
</evidence>
<proteinExistence type="predicted"/>
<name>A0A0V1F2R1_TRIPS</name>
<gene>
    <name evidence="1" type="ORF">T4D_722</name>
</gene>
<evidence type="ECO:0000313" key="1">
    <source>
        <dbReference type="EMBL" id="KRY80124.1"/>
    </source>
</evidence>
<accession>A0A0V1F2R1</accession>
<sequence>MFRMIFNAIYAPPTSSAHHQNDVLPMDTILTYL</sequence>
<reference evidence="1 2" key="1">
    <citation type="submission" date="2015-01" db="EMBL/GenBank/DDBJ databases">
        <title>Evolution of Trichinella species and genotypes.</title>
        <authorList>
            <person name="Korhonen P.K."/>
            <person name="Edoardo P."/>
            <person name="Giuseppe L.R."/>
            <person name="Gasser R.B."/>
        </authorList>
    </citation>
    <scope>NUCLEOTIDE SEQUENCE [LARGE SCALE GENOMIC DNA]</scope>
    <source>
        <strain evidence="1">ISS470</strain>
    </source>
</reference>
<dbReference type="AlphaFoldDB" id="A0A0V1F2R1"/>
<protein>
    <submittedName>
        <fullName evidence="1">Uncharacterized protein</fullName>
    </submittedName>
</protein>
<keyword evidence="2" id="KW-1185">Reference proteome</keyword>
<organism evidence="1 2">
    <name type="scientific">Trichinella pseudospiralis</name>
    <name type="common">Parasitic roundworm</name>
    <dbReference type="NCBI Taxonomy" id="6337"/>
    <lineage>
        <taxon>Eukaryota</taxon>
        <taxon>Metazoa</taxon>
        <taxon>Ecdysozoa</taxon>
        <taxon>Nematoda</taxon>
        <taxon>Enoplea</taxon>
        <taxon>Dorylaimia</taxon>
        <taxon>Trichinellida</taxon>
        <taxon>Trichinellidae</taxon>
        <taxon>Trichinella</taxon>
    </lineage>
</organism>
<dbReference type="Proteomes" id="UP000054995">
    <property type="component" value="Unassembled WGS sequence"/>
</dbReference>